<dbReference type="InterPro" id="IPR050887">
    <property type="entry name" value="Beta-mannosidase_GH2"/>
</dbReference>
<keyword evidence="9" id="KW-0326">Glycosidase</keyword>
<dbReference type="PANTHER" id="PTHR43730:SF1">
    <property type="entry name" value="BETA-MANNOSIDASE"/>
    <property type="match status" value="1"/>
</dbReference>
<evidence type="ECO:0000256" key="2">
    <source>
        <dbReference type="ARBA" id="ARBA00004371"/>
    </source>
</evidence>
<organism evidence="12 13">
    <name type="scientific">Heterorhabditis bacteriophora</name>
    <name type="common">Entomopathogenic nematode worm</name>
    <dbReference type="NCBI Taxonomy" id="37862"/>
    <lineage>
        <taxon>Eukaryota</taxon>
        <taxon>Metazoa</taxon>
        <taxon>Ecdysozoa</taxon>
        <taxon>Nematoda</taxon>
        <taxon>Chromadorea</taxon>
        <taxon>Rhabditida</taxon>
        <taxon>Rhabditina</taxon>
        <taxon>Rhabditomorpha</taxon>
        <taxon>Strongyloidea</taxon>
        <taxon>Heterorhabditidae</taxon>
        <taxon>Heterorhabditis</taxon>
    </lineage>
</organism>
<dbReference type="PANTHER" id="PTHR43730">
    <property type="entry name" value="BETA-MANNOSIDASE"/>
    <property type="match status" value="1"/>
</dbReference>
<dbReference type="GO" id="GO:0005764">
    <property type="term" value="C:lysosome"/>
    <property type="evidence" value="ECO:0007669"/>
    <property type="project" value="UniProtKB-SubCell"/>
</dbReference>
<keyword evidence="7" id="KW-0325">Glycoprotein</keyword>
<evidence type="ECO:0000256" key="9">
    <source>
        <dbReference type="ARBA" id="ARBA00023295"/>
    </source>
</evidence>
<evidence type="ECO:0000256" key="4">
    <source>
        <dbReference type="ARBA" id="ARBA00012754"/>
    </source>
</evidence>
<proteinExistence type="inferred from homology"/>
<evidence type="ECO:0000259" key="11">
    <source>
        <dbReference type="Pfam" id="PF22666"/>
    </source>
</evidence>
<evidence type="ECO:0000256" key="1">
    <source>
        <dbReference type="ARBA" id="ARBA00000829"/>
    </source>
</evidence>
<dbReference type="Pfam" id="PF22666">
    <property type="entry name" value="Glyco_hydro_2_N2"/>
    <property type="match status" value="1"/>
</dbReference>
<sequence length="291" mass="32454">MCQRDGAIHINGKTRLGTASRGLPISPSPALIASIDAFRVCVCAGTKPKLFLAPAMLYSVQILALILPLNFCLTPHHHIIDLQGPWKFESLDGSFQGIGRVPGDIYSDLHRAGIIADPLFGDNHLQLKWVGNKDWSYLRNISVSSEVLSFAQIRLVVDGIDTISTITLNGEVVLSTENQFVKYSADVKGLIKEENVIEIELKSPIIYAQNKSDAYYKSKKHFIPPVCPPDIYHGECHPNFIRKAQYSFGWDWGPSIPTVGVWKPIKVVGFNEYYIEDVTWTTERGLGNEKD</sequence>
<comment type="similarity">
    <text evidence="3">Belongs to the glycosyl hydrolase 2 family.</text>
</comment>
<dbReference type="AlphaFoldDB" id="A0A1I7XKL6"/>
<dbReference type="InterPro" id="IPR008979">
    <property type="entry name" value="Galactose-bd-like_sf"/>
</dbReference>
<accession>A0A1I7XKL6</accession>
<dbReference type="SUPFAM" id="SSF49785">
    <property type="entry name" value="Galactose-binding domain-like"/>
    <property type="match status" value="1"/>
</dbReference>
<evidence type="ECO:0000256" key="3">
    <source>
        <dbReference type="ARBA" id="ARBA00007401"/>
    </source>
</evidence>
<evidence type="ECO:0000256" key="10">
    <source>
        <dbReference type="ARBA" id="ARBA00033445"/>
    </source>
</evidence>
<evidence type="ECO:0000256" key="5">
    <source>
        <dbReference type="ARBA" id="ARBA00022729"/>
    </source>
</evidence>
<dbReference type="FunFam" id="2.60.120.260:FF:000060">
    <property type="entry name" value="Probable beta-mannosidase"/>
    <property type="match status" value="1"/>
</dbReference>
<dbReference type="Gene3D" id="2.60.120.260">
    <property type="entry name" value="Galactose-binding domain-like"/>
    <property type="match status" value="1"/>
</dbReference>
<keyword evidence="6" id="KW-0378">Hydrolase</keyword>
<evidence type="ECO:0000256" key="8">
    <source>
        <dbReference type="ARBA" id="ARBA00023228"/>
    </source>
</evidence>
<dbReference type="GO" id="GO:0004567">
    <property type="term" value="F:beta-mannosidase activity"/>
    <property type="evidence" value="ECO:0007669"/>
    <property type="project" value="UniProtKB-EC"/>
</dbReference>
<evidence type="ECO:0000313" key="12">
    <source>
        <dbReference type="Proteomes" id="UP000095283"/>
    </source>
</evidence>
<keyword evidence="5" id="KW-0732">Signal</keyword>
<dbReference type="InterPro" id="IPR054593">
    <property type="entry name" value="Beta-mannosidase-like_N2"/>
</dbReference>
<name>A0A1I7XKL6_HETBA</name>
<comment type="subcellular location">
    <subcellularLocation>
        <location evidence="2">Lysosome</location>
    </subcellularLocation>
</comment>
<dbReference type="Proteomes" id="UP000095283">
    <property type="component" value="Unplaced"/>
</dbReference>
<reference evidence="13" key="1">
    <citation type="submission" date="2016-11" db="UniProtKB">
        <authorList>
            <consortium name="WormBaseParasite"/>
        </authorList>
    </citation>
    <scope>IDENTIFICATION</scope>
</reference>
<keyword evidence="8" id="KW-0458">Lysosome</keyword>
<evidence type="ECO:0000256" key="6">
    <source>
        <dbReference type="ARBA" id="ARBA00022801"/>
    </source>
</evidence>
<feature type="domain" description="Beta-mannosidase-like galactose-binding" evidence="11">
    <location>
        <begin position="86"/>
        <end position="263"/>
    </location>
</feature>
<dbReference type="GO" id="GO:0006516">
    <property type="term" value="P:glycoprotein catabolic process"/>
    <property type="evidence" value="ECO:0007669"/>
    <property type="project" value="TreeGrafter"/>
</dbReference>
<dbReference type="EC" id="3.2.1.25" evidence="4"/>
<evidence type="ECO:0000313" key="13">
    <source>
        <dbReference type="WBParaSite" id="Hba_18256"/>
    </source>
</evidence>
<keyword evidence="12" id="KW-1185">Reference proteome</keyword>
<dbReference type="WBParaSite" id="Hba_18256">
    <property type="protein sequence ID" value="Hba_18256"/>
    <property type="gene ID" value="Hba_18256"/>
</dbReference>
<comment type="catalytic activity">
    <reaction evidence="1">
        <text>Hydrolysis of terminal, non-reducing beta-D-mannose residues in beta-D-mannosides.</text>
        <dbReference type="EC" id="3.2.1.25"/>
    </reaction>
</comment>
<evidence type="ECO:0000256" key="7">
    <source>
        <dbReference type="ARBA" id="ARBA00023180"/>
    </source>
</evidence>
<protein>
    <recommendedName>
        <fullName evidence="4">beta-mannosidase</fullName>
        <ecNumber evidence="4">3.2.1.25</ecNumber>
    </recommendedName>
    <alternativeName>
        <fullName evidence="10">Mannanase</fullName>
    </alternativeName>
</protein>